<evidence type="ECO:0000313" key="6">
    <source>
        <dbReference type="EMBL" id="SFU14516.1"/>
    </source>
</evidence>
<evidence type="ECO:0000256" key="1">
    <source>
        <dbReference type="ARBA" id="ARBA00006442"/>
    </source>
</evidence>
<protein>
    <submittedName>
        <fullName evidence="6">NADH dehydrogenase, FAD-containing subunit</fullName>
    </submittedName>
</protein>
<evidence type="ECO:0000313" key="7">
    <source>
        <dbReference type="Proteomes" id="UP000183371"/>
    </source>
</evidence>
<keyword evidence="2" id="KW-0285">Flavoprotein</keyword>
<dbReference type="GO" id="GO:0050660">
    <property type="term" value="F:flavin adenine dinucleotide binding"/>
    <property type="evidence" value="ECO:0007669"/>
    <property type="project" value="TreeGrafter"/>
</dbReference>
<feature type="domain" description="FAD/NAD(P)-binding" evidence="5">
    <location>
        <begin position="4"/>
        <end position="281"/>
    </location>
</feature>
<dbReference type="Proteomes" id="UP000183371">
    <property type="component" value="Unassembled WGS sequence"/>
</dbReference>
<dbReference type="InterPro" id="IPR036188">
    <property type="entry name" value="FAD/NAD-bd_sf"/>
</dbReference>
<dbReference type="GO" id="GO:0004174">
    <property type="term" value="F:electron-transferring-flavoprotein dehydrogenase activity"/>
    <property type="evidence" value="ECO:0007669"/>
    <property type="project" value="TreeGrafter"/>
</dbReference>
<organism evidence="6 7">
    <name type="scientific">Pseudovibrio denitrificans</name>
    <dbReference type="NCBI Taxonomy" id="258256"/>
    <lineage>
        <taxon>Bacteria</taxon>
        <taxon>Pseudomonadati</taxon>
        <taxon>Pseudomonadota</taxon>
        <taxon>Alphaproteobacteria</taxon>
        <taxon>Hyphomicrobiales</taxon>
        <taxon>Stappiaceae</taxon>
        <taxon>Pseudovibrio</taxon>
    </lineage>
</organism>
<dbReference type="Gene3D" id="3.50.50.100">
    <property type="match status" value="1"/>
</dbReference>
<dbReference type="PANTHER" id="PTHR43735:SF3">
    <property type="entry name" value="FERROPTOSIS SUPPRESSOR PROTEIN 1"/>
    <property type="match status" value="1"/>
</dbReference>
<dbReference type="AlphaFoldDB" id="A0A1I7DSD8"/>
<gene>
    <name evidence="6" type="ORF">SAMN05444141_1107</name>
</gene>
<evidence type="ECO:0000256" key="2">
    <source>
        <dbReference type="ARBA" id="ARBA00022630"/>
    </source>
</evidence>
<dbReference type="RefSeq" id="WP_054784141.1">
    <property type="nucleotide sequence ID" value="NZ_FPBD01000010.1"/>
</dbReference>
<reference evidence="7" key="1">
    <citation type="submission" date="2016-10" db="EMBL/GenBank/DDBJ databases">
        <authorList>
            <person name="Varghese N."/>
            <person name="Submissions S."/>
        </authorList>
    </citation>
    <scope>NUCLEOTIDE SEQUENCE [LARGE SCALE GENOMIC DNA]</scope>
    <source>
        <strain evidence="7">DSM 17465</strain>
    </source>
</reference>
<sequence>MKKRVAIIGGGFAGIELAKSLEAHMNVTLIEQNTHFVHTPAMVRAVVQPKILERALIPYDSLLKQGSIIHGRAQSVEANGVLLEHGEHVPADYIIVATGSANATPFKPKENSIKALLDDHADVHQQLKAARSVAIVGAGAVGTELAGEISHFMPDKQVTLVSSASTLFPDFPSRLGRNLEAKLKATGVKVILGAMAENLKSLNEPYSGTLKLSNGDQISADLIFPVIGSRARSELLEALPGVEKSSANRVKVDPWMRPSDLSNVFAVGDVADNGDPMTVIAINRQAPWLAKLLRAVSQGKKLEEQKAFAPDNKQMILIPLGPEKGNSFLSLMTVGNFLTRLIKGKDLFLSKFNRALGREAPVNN</sequence>
<dbReference type="GO" id="GO:0005737">
    <property type="term" value="C:cytoplasm"/>
    <property type="evidence" value="ECO:0007669"/>
    <property type="project" value="TreeGrafter"/>
</dbReference>
<dbReference type="Pfam" id="PF07992">
    <property type="entry name" value="Pyr_redox_2"/>
    <property type="match status" value="1"/>
</dbReference>
<dbReference type="InterPro" id="IPR023753">
    <property type="entry name" value="FAD/NAD-binding_dom"/>
</dbReference>
<dbReference type="SUPFAM" id="SSF51905">
    <property type="entry name" value="FAD/NAD(P)-binding domain"/>
    <property type="match status" value="1"/>
</dbReference>
<evidence type="ECO:0000259" key="5">
    <source>
        <dbReference type="Pfam" id="PF07992"/>
    </source>
</evidence>
<comment type="similarity">
    <text evidence="1">Belongs to the FAD-dependent oxidoreductase family.</text>
</comment>
<dbReference type="PRINTS" id="PR00368">
    <property type="entry name" value="FADPNR"/>
</dbReference>
<dbReference type="PRINTS" id="PR00469">
    <property type="entry name" value="PNDRDTASEII"/>
</dbReference>
<dbReference type="EMBL" id="FPBD01000010">
    <property type="protein sequence ID" value="SFU14516.1"/>
    <property type="molecule type" value="Genomic_DNA"/>
</dbReference>
<evidence type="ECO:0000256" key="4">
    <source>
        <dbReference type="ARBA" id="ARBA00023002"/>
    </source>
</evidence>
<keyword evidence="3" id="KW-0274">FAD</keyword>
<accession>A0A1I7DSD8</accession>
<name>A0A1I7DSD8_9HYPH</name>
<keyword evidence="7" id="KW-1185">Reference proteome</keyword>
<evidence type="ECO:0000256" key="3">
    <source>
        <dbReference type="ARBA" id="ARBA00022827"/>
    </source>
</evidence>
<keyword evidence="4" id="KW-0560">Oxidoreductase</keyword>
<dbReference type="PANTHER" id="PTHR43735">
    <property type="entry name" value="APOPTOSIS-INDUCING FACTOR 1"/>
    <property type="match status" value="1"/>
</dbReference>
<proteinExistence type="inferred from homology"/>